<dbReference type="PROSITE" id="PS00657">
    <property type="entry name" value="FORK_HEAD_1"/>
    <property type="match status" value="1"/>
</dbReference>
<protein>
    <submittedName>
        <fullName evidence="11">Ring finger protein 157</fullName>
    </submittedName>
</protein>
<dbReference type="InterPro" id="IPR018122">
    <property type="entry name" value="TF_fork_head_CS_1"/>
</dbReference>
<accession>A0A8U7MZD0</accession>
<organism evidence="11 12">
    <name type="scientific">Corvus moneduloides</name>
    <name type="common">New Caledonian crow</name>
    <dbReference type="NCBI Taxonomy" id="1196302"/>
    <lineage>
        <taxon>Eukaryota</taxon>
        <taxon>Metazoa</taxon>
        <taxon>Chordata</taxon>
        <taxon>Craniata</taxon>
        <taxon>Vertebrata</taxon>
        <taxon>Euteleostomi</taxon>
        <taxon>Archelosauria</taxon>
        <taxon>Archosauria</taxon>
        <taxon>Dinosauria</taxon>
        <taxon>Saurischia</taxon>
        <taxon>Theropoda</taxon>
        <taxon>Coelurosauria</taxon>
        <taxon>Aves</taxon>
        <taxon>Neognathae</taxon>
        <taxon>Neoaves</taxon>
        <taxon>Telluraves</taxon>
        <taxon>Australaves</taxon>
        <taxon>Passeriformes</taxon>
        <taxon>Corvoidea</taxon>
        <taxon>Corvidae</taxon>
        <taxon>Corvus</taxon>
    </lineage>
</organism>
<evidence type="ECO:0000256" key="10">
    <source>
        <dbReference type="SAM" id="MobiDB-lite"/>
    </source>
</evidence>
<keyword evidence="12" id="KW-1185">Reference proteome</keyword>
<dbReference type="PROSITE" id="PS00658">
    <property type="entry name" value="FORK_HEAD_2"/>
    <property type="match status" value="1"/>
</dbReference>
<evidence type="ECO:0000313" key="12">
    <source>
        <dbReference type="Proteomes" id="UP000694553"/>
    </source>
</evidence>
<dbReference type="InterPro" id="IPR036388">
    <property type="entry name" value="WH-like_DNA-bd_sf"/>
</dbReference>
<evidence type="ECO:0000256" key="9">
    <source>
        <dbReference type="PROSITE-ProRule" id="PRU00089"/>
    </source>
</evidence>
<gene>
    <name evidence="11" type="primary">RNF157</name>
</gene>
<reference evidence="12" key="1">
    <citation type="submission" date="2019-10" db="EMBL/GenBank/DDBJ databases">
        <title>Corvus moneduloides (New Caledonian crow) genome, bCorMon1, primary haplotype.</title>
        <authorList>
            <person name="Rutz C."/>
            <person name="Fungtammasan C."/>
            <person name="Mountcastle J."/>
            <person name="Formenti G."/>
            <person name="Chow W."/>
            <person name="Howe K."/>
            <person name="Steele M.P."/>
            <person name="Fernandes J."/>
            <person name="Gilbert M.T.P."/>
            <person name="Fedrigo O."/>
            <person name="Jarvis E.D."/>
            <person name="Gemmell N."/>
        </authorList>
    </citation>
    <scope>NUCLEOTIDE SEQUENCE [LARGE SCALE GENOMIC DNA]</scope>
</reference>
<dbReference type="PANTHER" id="PTHR46805">
    <property type="entry name" value="FORKHEAD BOX PROTEIN J1"/>
    <property type="match status" value="1"/>
</dbReference>
<sequence length="563" mass="61901">MPRATMCWRTRTPLPHRKTAQRQPTTTWGCSRPGPAASPAPGTRSRQRPPCPCEGSAPAGAQTPCPPRGTLVSGHRGHRHRHPSAVPGLIFKRKDEASYSAVNFGCRGPTPGRGSAPSLPFTCSPGSTEGGMAWPSRALKAKGKLKCVEEDLDDSLPDLMWLRDFTVAQTGLPQLYSGSDPQDCYMMSESLFSLVDFESPCSPLAADPACKGTRHTPCTPVSSSTSSTTHHDVAMPPHLTGDIDYKTNPHVKPPYSYATLICMAMEASNKPKITLSAIYKWITDNFCYFRHADPTWQNSIRHNLSLNKSFIKVPREKDEPGKGGFWKLDPYYANRLKYGTYKKRRMSPVQIHPAFSGRVQKEAQHVGSPATSCCSSNNVLEANVASQQLLKEFEETTSSQSWNPGGTKAGQKRKQPSPLPTAKASRLPSSALMTQEEQTELGSLKGVFDWETVFNTNLNGDFSTLVDMELPASINPVTCEPDWTGQGQHMECPQGQEQIVTESNQYSLDFNETLMATTFLEHPWDEGTSDYLSNCVNIDQVFEDIDASLLADVINLSSLARLL</sequence>
<dbReference type="FunFam" id="1.10.10.10:FF:000030">
    <property type="entry name" value="Forkhead box protein K2"/>
    <property type="match status" value="1"/>
</dbReference>
<dbReference type="SUPFAM" id="SSF46785">
    <property type="entry name" value="Winged helix' DNA-binding domain"/>
    <property type="match status" value="1"/>
</dbReference>
<dbReference type="InterPro" id="IPR001766">
    <property type="entry name" value="Fork_head_dom"/>
</dbReference>
<feature type="region of interest" description="Disordered" evidence="10">
    <location>
        <begin position="395"/>
        <end position="433"/>
    </location>
</feature>
<dbReference type="PROSITE" id="PS50039">
    <property type="entry name" value="FORK_HEAD_3"/>
    <property type="match status" value="1"/>
</dbReference>
<accession>A0A8C3E5P1</accession>
<dbReference type="InterPro" id="IPR036390">
    <property type="entry name" value="WH_DNA-bd_sf"/>
</dbReference>
<dbReference type="CDD" id="cd20023">
    <property type="entry name" value="FH_FOXJ1"/>
    <property type="match status" value="1"/>
</dbReference>
<dbReference type="AlphaFoldDB" id="A0A8C3E5P1"/>
<evidence type="ECO:0000256" key="7">
    <source>
        <dbReference type="ARBA" id="ARBA00023242"/>
    </source>
</evidence>
<dbReference type="InterPro" id="IPR030456">
    <property type="entry name" value="TF_fork_head_CS_2"/>
</dbReference>
<dbReference type="Proteomes" id="UP000694553">
    <property type="component" value="Unassembled WGS sequence"/>
</dbReference>
<keyword evidence="2" id="KW-0970">Cilium biogenesis/degradation</keyword>
<feature type="compositionally biased region" description="Low complexity" evidence="10">
    <location>
        <begin position="29"/>
        <end position="44"/>
    </location>
</feature>
<comment type="similarity">
    <text evidence="8">Belongs to the FOXJ1 family.</text>
</comment>
<keyword evidence="5" id="KW-0010">Activator</keyword>
<evidence type="ECO:0000313" key="11">
    <source>
        <dbReference type="Ensembl" id="ENSCMUP00000015982.2"/>
    </source>
</evidence>
<keyword evidence="6" id="KW-0804">Transcription</keyword>
<proteinExistence type="inferred from homology"/>
<keyword evidence="3" id="KW-0805">Transcription regulation</keyword>
<dbReference type="GO" id="GO:0005634">
    <property type="term" value="C:nucleus"/>
    <property type="evidence" value="ECO:0007669"/>
    <property type="project" value="UniProtKB-SubCell"/>
</dbReference>
<dbReference type="GO" id="GO:0030030">
    <property type="term" value="P:cell projection organization"/>
    <property type="evidence" value="ECO:0007669"/>
    <property type="project" value="UniProtKB-KW"/>
</dbReference>
<evidence type="ECO:0000256" key="1">
    <source>
        <dbReference type="ARBA" id="ARBA00004123"/>
    </source>
</evidence>
<dbReference type="GO" id="GO:0000978">
    <property type="term" value="F:RNA polymerase II cis-regulatory region sequence-specific DNA binding"/>
    <property type="evidence" value="ECO:0007669"/>
    <property type="project" value="TreeGrafter"/>
</dbReference>
<evidence type="ECO:0000256" key="8">
    <source>
        <dbReference type="ARBA" id="ARBA00034770"/>
    </source>
</evidence>
<dbReference type="GO" id="GO:0000981">
    <property type="term" value="F:DNA-binding transcription factor activity, RNA polymerase II-specific"/>
    <property type="evidence" value="ECO:0007669"/>
    <property type="project" value="TreeGrafter"/>
</dbReference>
<comment type="subcellular location">
    <subcellularLocation>
        <location evidence="1 9">Nucleus</location>
    </subcellularLocation>
</comment>
<feature type="DNA-binding region" description="Fork-head" evidence="9">
    <location>
        <begin position="252"/>
        <end position="346"/>
    </location>
</feature>
<dbReference type="PANTHER" id="PTHR46805:SF1">
    <property type="entry name" value="FORKHEAD BOX PROTEIN J1"/>
    <property type="match status" value="1"/>
</dbReference>
<keyword evidence="4 9" id="KW-0238">DNA-binding</keyword>
<feature type="region of interest" description="Disordered" evidence="10">
    <location>
        <begin position="1"/>
        <end position="84"/>
    </location>
</feature>
<dbReference type="Pfam" id="PF00250">
    <property type="entry name" value="Forkhead"/>
    <property type="match status" value="1"/>
</dbReference>
<dbReference type="PRINTS" id="PR00053">
    <property type="entry name" value="FORKHEAD"/>
</dbReference>
<evidence type="ECO:0000256" key="6">
    <source>
        <dbReference type="ARBA" id="ARBA00023163"/>
    </source>
</evidence>
<dbReference type="Gene3D" id="1.10.10.10">
    <property type="entry name" value="Winged helix-like DNA-binding domain superfamily/Winged helix DNA-binding domain"/>
    <property type="match status" value="1"/>
</dbReference>
<name>A0A8C3E5P1_CORMO</name>
<reference evidence="11" key="3">
    <citation type="submission" date="2025-09" db="UniProtKB">
        <authorList>
            <consortium name="Ensembl"/>
        </authorList>
    </citation>
    <scope>IDENTIFICATION</scope>
</reference>
<keyword evidence="7 9" id="KW-0539">Nucleus</keyword>
<reference evidence="11" key="2">
    <citation type="submission" date="2025-08" db="UniProtKB">
        <authorList>
            <consortium name="Ensembl"/>
        </authorList>
    </citation>
    <scope>IDENTIFICATION</scope>
</reference>
<evidence type="ECO:0000256" key="5">
    <source>
        <dbReference type="ARBA" id="ARBA00023159"/>
    </source>
</evidence>
<dbReference type="Ensembl" id="ENSCMUT00000017164.2">
    <property type="protein sequence ID" value="ENSCMUP00000015982.2"/>
    <property type="gene ID" value="ENSCMUG00000009921.2"/>
</dbReference>
<dbReference type="SMART" id="SM00339">
    <property type="entry name" value="FH"/>
    <property type="match status" value="1"/>
</dbReference>
<evidence type="ECO:0000256" key="2">
    <source>
        <dbReference type="ARBA" id="ARBA00022794"/>
    </source>
</evidence>
<dbReference type="InterPro" id="IPR047513">
    <property type="entry name" value="FOXJ1"/>
</dbReference>
<evidence type="ECO:0000256" key="3">
    <source>
        <dbReference type="ARBA" id="ARBA00023015"/>
    </source>
</evidence>
<evidence type="ECO:0000256" key="4">
    <source>
        <dbReference type="ARBA" id="ARBA00023125"/>
    </source>
</evidence>
<dbReference type="InterPro" id="IPR047512">
    <property type="entry name" value="FH_FOXJ1"/>
</dbReference>